<comment type="caution">
    <text evidence="3">The sequence shown here is derived from an EMBL/GenBank/DDBJ whole genome shotgun (WGS) entry which is preliminary data.</text>
</comment>
<dbReference type="InterPro" id="IPR002563">
    <property type="entry name" value="Flavin_Rdtase-like_dom"/>
</dbReference>
<dbReference type="GO" id="GO:0010181">
    <property type="term" value="F:FMN binding"/>
    <property type="evidence" value="ECO:0007669"/>
    <property type="project" value="InterPro"/>
</dbReference>
<accession>A0A263D528</accession>
<dbReference type="OrthoDB" id="6401628at2"/>
<evidence type="ECO:0000259" key="2">
    <source>
        <dbReference type="SMART" id="SM00903"/>
    </source>
</evidence>
<dbReference type="AlphaFoldDB" id="A0A263D528"/>
<organism evidence="3 4">
    <name type="scientific">Amycolatopsis antarctica</name>
    <dbReference type="NCBI Taxonomy" id="1854586"/>
    <lineage>
        <taxon>Bacteria</taxon>
        <taxon>Bacillati</taxon>
        <taxon>Actinomycetota</taxon>
        <taxon>Actinomycetes</taxon>
        <taxon>Pseudonocardiales</taxon>
        <taxon>Pseudonocardiaceae</taxon>
        <taxon>Amycolatopsis</taxon>
    </lineage>
</organism>
<dbReference type="SUPFAM" id="SSF50475">
    <property type="entry name" value="FMN-binding split barrel"/>
    <property type="match status" value="1"/>
</dbReference>
<dbReference type="Gene3D" id="2.30.110.10">
    <property type="entry name" value="Electron Transport, Fmn-binding Protein, Chain A"/>
    <property type="match status" value="1"/>
</dbReference>
<keyword evidence="3" id="KW-0503">Monooxygenase</keyword>
<keyword evidence="1" id="KW-0560">Oxidoreductase</keyword>
<dbReference type="Proteomes" id="UP000242444">
    <property type="component" value="Unassembled WGS sequence"/>
</dbReference>
<evidence type="ECO:0000313" key="3">
    <source>
        <dbReference type="EMBL" id="OZM72485.1"/>
    </source>
</evidence>
<dbReference type="InterPro" id="IPR012349">
    <property type="entry name" value="Split_barrel_FMN-bd"/>
</dbReference>
<feature type="domain" description="Flavin reductase like" evidence="2">
    <location>
        <begin position="1"/>
        <end position="147"/>
    </location>
</feature>
<dbReference type="GO" id="GO:0004497">
    <property type="term" value="F:monooxygenase activity"/>
    <property type="evidence" value="ECO:0007669"/>
    <property type="project" value="UniProtKB-KW"/>
</dbReference>
<dbReference type="GO" id="GO:0006208">
    <property type="term" value="P:pyrimidine nucleobase catabolic process"/>
    <property type="evidence" value="ECO:0007669"/>
    <property type="project" value="TreeGrafter"/>
</dbReference>
<dbReference type="PANTHER" id="PTHR30466:SF1">
    <property type="entry name" value="FMN REDUCTASE (NADH) RUTF"/>
    <property type="match status" value="1"/>
</dbReference>
<dbReference type="PANTHER" id="PTHR30466">
    <property type="entry name" value="FLAVIN REDUCTASE"/>
    <property type="match status" value="1"/>
</dbReference>
<dbReference type="EMBL" id="NKYE01000008">
    <property type="protein sequence ID" value="OZM72485.1"/>
    <property type="molecule type" value="Genomic_DNA"/>
</dbReference>
<evidence type="ECO:0000256" key="1">
    <source>
        <dbReference type="ARBA" id="ARBA00023002"/>
    </source>
</evidence>
<dbReference type="InterPro" id="IPR050268">
    <property type="entry name" value="NADH-dep_flavin_reductase"/>
</dbReference>
<dbReference type="Pfam" id="PF01613">
    <property type="entry name" value="Flavin_Reduct"/>
    <property type="match status" value="1"/>
</dbReference>
<protein>
    <submittedName>
        <fullName evidence="3">4-hydroxyphenylacetate 3-monooxygenase reductase subunit</fullName>
    </submittedName>
</protein>
<reference evidence="3 4" key="1">
    <citation type="submission" date="2017-07" db="EMBL/GenBank/DDBJ databases">
        <title>Amycolatopsis antarcticus sp. nov., isolated from the surface of an Antarcticus brown macroalga.</title>
        <authorList>
            <person name="Wang J."/>
            <person name="Leiva S."/>
            <person name="Huang J."/>
            <person name="Huang Y."/>
        </authorList>
    </citation>
    <scope>NUCLEOTIDE SEQUENCE [LARGE SCALE GENOMIC DNA]</scope>
    <source>
        <strain evidence="3 4">AU-G6</strain>
    </source>
</reference>
<gene>
    <name evidence="3" type="ORF">CFN78_14785</name>
</gene>
<sequence length="156" mass="16637">MAHLPAAVTVLTTDGPRGRCGLTVSAVCSVTDSPPTVLVCVNRRSATHEVFRGNGRVCLNVLGAHDEALAGHFSGVTGTPMADRFAWDIWEPAEELPVLREAQVAVVGTIGERTEMGSHSVLFVRPTAIRVRRSAGGLVYHGRRFHRIESVCAPAG</sequence>
<dbReference type="GO" id="GO:0042602">
    <property type="term" value="F:riboflavin reductase (NADPH) activity"/>
    <property type="evidence" value="ECO:0007669"/>
    <property type="project" value="TreeGrafter"/>
</dbReference>
<proteinExistence type="predicted"/>
<keyword evidence="4" id="KW-1185">Reference proteome</keyword>
<name>A0A263D528_9PSEU</name>
<dbReference type="SMART" id="SM00903">
    <property type="entry name" value="Flavin_Reduct"/>
    <property type="match status" value="1"/>
</dbReference>
<dbReference type="InParanoid" id="A0A263D528"/>
<evidence type="ECO:0000313" key="4">
    <source>
        <dbReference type="Proteomes" id="UP000242444"/>
    </source>
</evidence>